<dbReference type="InterPro" id="IPR001138">
    <property type="entry name" value="Zn2Cys6_DnaBD"/>
</dbReference>
<dbReference type="CDD" id="cd00067">
    <property type="entry name" value="GAL4"/>
    <property type="match status" value="1"/>
</dbReference>
<dbReference type="InterPro" id="IPR036864">
    <property type="entry name" value="Zn2-C6_fun-type_DNA-bd_sf"/>
</dbReference>
<name>A0A1L9P5E7_ASPVE</name>
<evidence type="ECO:0000256" key="3">
    <source>
        <dbReference type="ARBA" id="ARBA00023015"/>
    </source>
</evidence>
<evidence type="ECO:0000256" key="4">
    <source>
        <dbReference type="ARBA" id="ARBA00023125"/>
    </source>
</evidence>
<keyword evidence="8" id="KW-0812">Transmembrane</keyword>
<keyword evidence="4" id="KW-0238">DNA-binding</keyword>
<keyword evidence="5" id="KW-0804">Transcription</keyword>
<evidence type="ECO:0000256" key="1">
    <source>
        <dbReference type="ARBA" id="ARBA00004123"/>
    </source>
</evidence>
<evidence type="ECO:0000256" key="2">
    <source>
        <dbReference type="ARBA" id="ARBA00022723"/>
    </source>
</evidence>
<sequence length="664" mass="75724">MPEIDEKISRKKTKCPGERPICSFCLRLDTACVYLPRGSMPTNGIGKKAVADARSSLWALRVGLILLQLLCILCSSFVHRSSANRQMELSPDATASVVEPMSESPERSMDGHVEARNVVQSPSQHCAFTLARPRPPVEVIEHFVEVYRTRIHLQPLPLFHLGRLADQLLAGPEFVLWSFLSLMLKISSHPYFKTQQHAAEDFYARSSEDTTMRLSSGGKPSLDVTRSLCLIAMKHIKSSQPAQAWMAIGIASRLYAMRTLFNKKHIPESADDAEARAYWSVFVLERLFLPYESELPATNIYKYPETAALPPPPLYPPTSASTSNTSDREMVDEPPGKDIGINGYSLRITSIWGKIRLYLHRLSQGEIEKPWLADSIHTKLGIELIEFEAQHSKHHLLLNVAFPNRSAAEIDQQREYWNPWMTTEILWHAAQAILNHPFLHLVVLRSQTDIPQSCVFLQQKVDMALYHVSWLFRILKLSEGSMTISNPILGDAIAACATVLWLFQFTRDEKVARRMCDNLDICENHLNTIGHLWPHISQKLVTFRKLRVLADQNRSQATHQETTINFKSEWLWDLLLPSMSETTHNVDLDSLEGLRTHETSNMRLKTHFVDRLPEASEADREQDYLDSLPPSIYSFPTNLDNMEHFNIDQLSRDLLENDLWGIFT</sequence>
<evidence type="ECO:0000256" key="8">
    <source>
        <dbReference type="SAM" id="Phobius"/>
    </source>
</evidence>
<gene>
    <name evidence="10" type="ORF">ASPVEDRAFT_23718</name>
</gene>
<dbReference type="RefSeq" id="XP_040662491.1">
    <property type="nucleotide sequence ID" value="XM_040809576.1"/>
</dbReference>
<comment type="subcellular location">
    <subcellularLocation>
        <location evidence="1">Nucleus</location>
    </subcellularLocation>
</comment>
<evidence type="ECO:0000256" key="5">
    <source>
        <dbReference type="ARBA" id="ARBA00023163"/>
    </source>
</evidence>
<dbReference type="SUPFAM" id="SSF57701">
    <property type="entry name" value="Zn2/Cys6 DNA-binding domain"/>
    <property type="match status" value="1"/>
</dbReference>
<dbReference type="GeneID" id="63725087"/>
<dbReference type="Gene3D" id="4.10.240.10">
    <property type="entry name" value="Zn(2)-C6 fungal-type DNA-binding domain"/>
    <property type="match status" value="1"/>
</dbReference>
<organism evidence="10 11">
    <name type="scientific">Aspergillus versicolor CBS 583.65</name>
    <dbReference type="NCBI Taxonomy" id="1036611"/>
    <lineage>
        <taxon>Eukaryota</taxon>
        <taxon>Fungi</taxon>
        <taxon>Dikarya</taxon>
        <taxon>Ascomycota</taxon>
        <taxon>Pezizomycotina</taxon>
        <taxon>Eurotiomycetes</taxon>
        <taxon>Eurotiomycetidae</taxon>
        <taxon>Eurotiales</taxon>
        <taxon>Aspergillaceae</taxon>
        <taxon>Aspergillus</taxon>
        <taxon>Aspergillus subgen. Nidulantes</taxon>
    </lineage>
</organism>
<protein>
    <recommendedName>
        <fullName evidence="9">Zn(2)-C6 fungal-type domain-containing protein</fullName>
    </recommendedName>
</protein>
<dbReference type="AlphaFoldDB" id="A0A1L9P5E7"/>
<dbReference type="GO" id="GO:0005634">
    <property type="term" value="C:nucleus"/>
    <property type="evidence" value="ECO:0007669"/>
    <property type="project" value="UniProtKB-SubCell"/>
</dbReference>
<dbReference type="EMBL" id="KV878125">
    <property type="protein sequence ID" value="OJI96728.1"/>
    <property type="molecule type" value="Genomic_DNA"/>
</dbReference>
<proteinExistence type="predicted"/>
<dbReference type="GO" id="GO:0008270">
    <property type="term" value="F:zinc ion binding"/>
    <property type="evidence" value="ECO:0007669"/>
    <property type="project" value="InterPro"/>
</dbReference>
<dbReference type="GO" id="GO:0003677">
    <property type="term" value="F:DNA binding"/>
    <property type="evidence" value="ECO:0007669"/>
    <property type="project" value="UniProtKB-KW"/>
</dbReference>
<dbReference type="PANTHER" id="PTHR47338">
    <property type="entry name" value="ZN(II)2CYS6 TRANSCRIPTION FACTOR (EUROFUNG)-RELATED"/>
    <property type="match status" value="1"/>
</dbReference>
<evidence type="ECO:0000259" key="9">
    <source>
        <dbReference type="Pfam" id="PF00172"/>
    </source>
</evidence>
<dbReference type="VEuPathDB" id="FungiDB:ASPVEDRAFT_23718"/>
<dbReference type="OrthoDB" id="2943660at2759"/>
<keyword evidence="8" id="KW-1133">Transmembrane helix</keyword>
<evidence type="ECO:0000313" key="10">
    <source>
        <dbReference type="EMBL" id="OJI96728.1"/>
    </source>
</evidence>
<keyword evidence="6" id="KW-0539">Nucleus</keyword>
<accession>A0A1L9P5E7</accession>
<keyword evidence="11" id="KW-1185">Reference proteome</keyword>
<feature type="region of interest" description="Disordered" evidence="7">
    <location>
        <begin position="311"/>
        <end position="334"/>
    </location>
</feature>
<keyword evidence="2" id="KW-0479">Metal-binding</keyword>
<keyword evidence="3" id="KW-0805">Transcription regulation</keyword>
<dbReference type="STRING" id="1036611.A0A1L9P5E7"/>
<evidence type="ECO:0000313" key="11">
    <source>
        <dbReference type="Proteomes" id="UP000184073"/>
    </source>
</evidence>
<dbReference type="Pfam" id="PF00172">
    <property type="entry name" value="Zn_clus"/>
    <property type="match status" value="1"/>
</dbReference>
<dbReference type="Proteomes" id="UP000184073">
    <property type="component" value="Unassembled WGS sequence"/>
</dbReference>
<feature type="domain" description="Zn(2)-C6 fungal-type" evidence="9">
    <location>
        <begin position="10"/>
        <end position="35"/>
    </location>
</feature>
<dbReference type="CDD" id="cd12148">
    <property type="entry name" value="fungal_TF_MHR"/>
    <property type="match status" value="1"/>
</dbReference>
<evidence type="ECO:0000256" key="6">
    <source>
        <dbReference type="ARBA" id="ARBA00023242"/>
    </source>
</evidence>
<dbReference type="InterPro" id="IPR050815">
    <property type="entry name" value="TF_fung"/>
</dbReference>
<dbReference type="PANTHER" id="PTHR47338:SF27">
    <property type="entry name" value="ZN(II)2CYS6 TRANSCRIPTION FACTOR (EUROFUNG)"/>
    <property type="match status" value="1"/>
</dbReference>
<dbReference type="GO" id="GO:0000981">
    <property type="term" value="F:DNA-binding transcription factor activity, RNA polymerase II-specific"/>
    <property type="evidence" value="ECO:0007669"/>
    <property type="project" value="InterPro"/>
</dbReference>
<reference evidence="11" key="1">
    <citation type="journal article" date="2017" name="Genome Biol.">
        <title>Comparative genomics reveals high biological diversity and specific adaptations in the industrially and medically important fungal genus Aspergillus.</title>
        <authorList>
            <person name="de Vries R.P."/>
            <person name="Riley R."/>
            <person name="Wiebenga A."/>
            <person name="Aguilar-Osorio G."/>
            <person name="Amillis S."/>
            <person name="Uchima C.A."/>
            <person name="Anderluh G."/>
            <person name="Asadollahi M."/>
            <person name="Askin M."/>
            <person name="Barry K."/>
            <person name="Battaglia E."/>
            <person name="Bayram O."/>
            <person name="Benocci T."/>
            <person name="Braus-Stromeyer S.A."/>
            <person name="Caldana C."/>
            <person name="Canovas D."/>
            <person name="Cerqueira G.C."/>
            <person name="Chen F."/>
            <person name="Chen W."/>
            <person name="Choi C."/>
            <person name="Clum A."/>
            <person name="Dos Santos R.A."/>
            <person name="Damasio A.R."/>
            <person name="Diallinas G."/>
            <person name="Emri T."/>
            <person name="Fekete E."/>
            <person name="Flipphi M."/>
            <person name="Freyberg S."/>
            <person name="Gallo A."/>
            <person name="Gournas C."/>
            <person name="Habgood R."/>
            <person name="Hainaut M."/>
            <person name="Harispe M.L."/>
            <person name="Henrissat B."/>
            <person name="Hilden K.S."/>
            <person name="Hope R."/>
            <person name="Hossain A."/>
            <person name="Karabika E."/>
            <person name="Karaffa L."/>
            <person name="Karanyi Z."/>
            <person name="Krasevec N."/>
            <person name="Kuo A."/>
            <person name="Kusch H."/>
            <person name="LaButti K."/>
            <person name="Lagendijk E.L."/>
            <person name="Lapidus A."/>
            <person name="Levasseur A."/>
            <person name="Lindquist E."/>
            <person name="Lipzen A."/>
            <person name="Logrieco A.F."/>
            <person name="MacCabe A."/>
            <person name="Maekelae M.R."/>
            <person name="Malavazi I."/>
            <person name="Melin P."/>
            <person name="Meyer V."/>
            <person name="Mielnichuk N."/>
            <person name="Miskei M."/>
            <person name="Molnar A.P."/>
            <person name="Mule G."/>
            <person name="Ngan C.Y."/>
            <person name="Orejas M."/>
            <person name="Orosz E."/>
            <person name="Ouedraogo J.P."/>
            <person name="Overkamp K.M."/>
            <person name="Park H.-S."/>
            <person name="Perrone G."/>
            <person name="Piumi F."/>
            <person name="Punt P.J."/>
            <person name="Ram A.F."/>
            <person name="Ramon A."/>
            <person name="Rauscher S."/>
            <person name="Record E."/>
            <person name="Riano-Pachon D.M."/>
            <person name="Robert V."/>
            <person name="Roehrig J."/>
            <person name="Ruller R."/>
            <person name="Salamov A."/>
            <person name="Salih N.S."/>
            <person name="Samson R.A."/>
            <person name="Sandor E."/>
            <person name="Sanguinetti M."/>
            <person name="Schuetze T."/>
            <person name="Sepcic K."/>
            <person name="Shelest E."/>
            <person name="Sherlock G."/>
            <person name="Sophianopoulou V."/>
            <person name="Squina F.M."/>
            <person name="Sun H."/>
            <person name="Susca A."/>
            <person name="Todd R.B."/>
            <person name="Tsang A."/>
            <person name="Unkles S.E."/>
            <person name="van de Wiele N."/>
            <person name="van Rossen-Uffink D."/>
            <person name="Oliveira J.V."/>
            <person name="Vesth T.C."/>
            <person name="Visser J."/>
            <person name="Yu J.-H."/>
            <person name="Zhou M."/>
            <person name="Andersen M.R."/>
            <person name="Archer D.B."/>
            <person name="Baker S.E."/>
            <person name="Benoit I."/>
            <person name="Brakhage A.A."/>
            <person name="Braus G.H."/>
            <person name="Fischer R."/>
            <person name="Frisvad J.C."/>
            <person name="Goldman G.H."/>
            <person name="Houbraken J."/>
            <person name="Oakley B."/>
            <person name="Pocsi I."/>
            <person name="Scazzocchio C."/>
            <person name="Seiboth B."/>
            <person name="vanKuyk P.A."/>
            <person name="Wortman J."/>
            <person name="Dyer P.S."/>
            <person name="Grigoriev I.V."/>
        </authorList>
    </citation>
    <scope>NUCLEOTIDE SEQUENCE [LARGE SCALE GENOMIC DNA]</scope>
    <source>
        <strain evidence="11">CBS 583.65</strain>
    </source>
</reference>
<evidence type="ECO:0000256" key="7">
    <source>
        <dbReference type="SAM" id="MobiDB-lite"/>
    </source>
</evidence>
<feature type="transmembrane region" description="Helical" evidence="8">
    <location>
        <begin position="57"/>
        <end position="78"/>
    </location>
</feature>
<keyword evidence="8" id="KW-0472">Membrane</keyword>